<dbReference type="InterPro" id="IPR013986">
    <property type="entry name" value="DExx_box_DNA_helicase_dom_sf"/>
</dbReference>
<gene>
    <name evidence="14" type="primary">pcrA_2</name>
    <name evidence="14" type="ORF">Pla108_30090</name>
</gene>
<reference evidence="14 15" key="1">
    <citation type="submission" date="2019-02" db="EMBL/GenBank/DDBJ databases">
        <title>Deep-cultivation of Planctomycetes and their phenomic and genomic characterization uncovers novel biology.</title>
        <authorList>
            <person name="Wiegand S."/>
            <person name="Jogler M."/>
            <person name="Boedeker C."/>
            <person name="Pinto D."/>
            <person name="Vollmers J."/>
            <person name="Rivas-Marin E."/>
            <person name="Kohn T."/>
            <person name="Peeters S.H."/>
            <person name="Heuer A."/>
            <person name="Rast P."/>
            <person name="Oberbeckmann S."/>
            <person name="Bunk B."/>
            <person name="Jeske O."/>
            <person name="Meyerdierks A."/>
            <person name="Storesund J.E."/>
            <person name="Kallscheuer N."/>
            <person name="Luecker S."/>
            <person name="Lage O.M."/>
            <person name="Pohl T."/>
            <person name="Merkel B.J."/>
            <person name="Hornburger P."/>
            <person name="Mueller R.-W."/>
            <person name="Bruemmer F."/>
            <person name="Labrenz M."/>
            <person name="Spormann A.M."/>
            <person name="Op Den Camp H."/>
            <person name="Overmann J."/>
            <person name="Amann R."/>
            <person name="Jetten M.S.M."/>
            <person name="Mascher T."/>
            <person name="Medema M.H."/>
            <person name="Devos D.P."/>
            <person name="Kaster A.-K."/>
            <person name="Ovreas L."/>
            <person name="Rohde M."/>
            <person name="Galperin M.Y."/>
            <person name="Jogler C."/>
        </authorList>
    </citation>
    <scope>NUCLEOTIDE SEQUENCE [LARGE SCALE GENOMIC DNA]</scope>
    <source>
        <strain evidence="14 15">Pla108</strain>
    </source>
</reference>
<dbReference type="PROSITE" id="PS51198">
    <property type="entry name" value="UVRD_HELICASE_ATP_BIND"/>
    <property type="match status" value="1"/>
</dbReference>
<evidence type="ECO:0000256" key="4">
    <source>
        <dbReference type="ARBA" id="ARBA00022806"/>
    </source>
</evidence>
<evidence type="ECO:0000256" key="10">
    <source>
        <dbReference type="PROSITE-ProRule" id="PRU00560"/>
    </source>
</evidence>
<dbReference type="AlphaFoldDB" id="A0A5C6A7E7"/>
<dbReference type="PROSITE" id="PS51217">
    <property type="entry name" value="UVRD_HELICASE_CTER"/>
    <property type="match status" value="1"/>
</dbReference>
<evidence type="ECO:0000256" key="9">
    <source>
        <dbReference type="ARBA" id="ARBA00048988"/>
    </source>
</evidence>
<feature type="domain" description="UvrD-like helicase ATP-binding" evidence="12">
    <location>
        <begin position="2"/>
        <end position="287"/>
    </location>
</feature>
<evidence type="ECO:0000256" key="7">
    <source>
        <dbReference type="ARBA" id="ARBA00034617"/>
    </source>
</evidence>
<keyword evidence="6" id="KW-0413">Isomerase</keyword>
<evidence type="ECO:0000256" key="3">
    <source>
        <dbReference type="ARBA" id="ARBA00022801"/>
    </source>
</evidence>
<dbReference type="PANTHER" id="PTHR11070:SF64">
    <property type="entry name" value="ATP-DEPENDENT DNA HELICASE REP"/>
    <property type="match status" value="1"/>
</dbReference>
<protein>
    <recommendedName>
        <fullName evidence="8">DNA 3'-5' helicase</fullName>
        <ecNumber evidence="8">5.6.2.4</ecNumber>
    </recommendedName>
</protein>
<keyword evidence="4 10" id="KW-0347">Helicase</keyword>
<dbReference type="EC" id="5.6.2.4" evidence="8"/>
<evidence type="ECO:0000256" key="8">
    <source>
        <dbReference type="ARBA" id="ARBA00034808"/>
    </source>
</evidence>
<dbReference type="RefSeq" id="WP_146445736.1">
    <property type="nucleotide sequence ID" value="NZ_SJPR01000004.1"/>
</dbReference>
<dbReference type="Gene3D" id="3.40.50.300">
    <property type="entry name" value="P-loop containing nucleotide triphosphate hydrolases"/>
    <property type="match status" value="2"/>
</dbReference>
<dbReference type="InterPro" id="IPR014016">
    <property type="entry name" value="UvrD-like_ATP-bd"/>
</dbReference>
<evidence type="ECO:0000313" key="14">
    <source>
        <dbReference type="EMBL" id="TWT95932.1"/>
    </source>
</evidence>
<evidence type="ECO:0000259" key="12">
    <source>
        <dbReference type="PROSITE" id="PS51198"/>
    </source>
</evidence>
<dbReference type="CDD" id="cd18807">
    <property type="entry name" value="SF1_C_UvrD"/>
    <property type="match status" value="1"/>
</dbReference>
<keyword evidence="2 10" id="KW-0547">Nucleotide-binding</keyword>
<evidence type="ECO:0000256" key="6">
    <source>
        <dbReference type="ARBA" id="ARBA00023235"/>
    </source>
</evidence>
<dbReference type="GO" id="GO:0005524">
    <property type="term" value="F:ATP binding"/>
    <property type="evidence" value="ECO:0007669"/>
    <property type="project" value="UniProtKB-UniRule"/>
</dbReference>
<comment type="catalytic activity">
    <reaction evidence="9">
        <text>ATP + H2O = ADP + phosphate + H(+)</text>
        <dbReference type="Rhea" id="RHEA:13065"/>
        <dbReference type="ChEBI" id="CHEBI:15377"/>
        <dbReference type="ChEBI" id="CHEBI:15378"/>
        <dbReference type="ChEBI" id="CHEBI:30616"/>
        <dbReference type="ChEBI" id="CHEBI:43474"/>
        <dbReference type="ChEBI" id="CHEBI:456216"/>
        <dbReference type="EC" id="5.6.2.4"/>
    </reaction>
</comment>
<name>A0A5C6A7E7_9BACT</name>
<dbReference type="PANTHER" id="PTHR11070">
    <property type="entry name" value="UVRD / RECB / PCRA DNA HELICASE FAMILY MEMBER"/>
    <property type="match status" value="1"/>
</dbReference>
<accession>A0A5C6A7E7</accession>
<comment type="caution">
    <text evidence="14">The sequence shown here is derived from an EMBL/GenBank/DDBJ whole genome shotgun (WGS) entry which is preliminary data.</text>
</comment>
<evidence type="ECO:0000256" key="1">
    <source>
        <dbReference type="ARBA" id="ARBA00009922"/>
    </source>
</evidence>
<keyword evidence="5 10" id="KW-0067">ATP-binding</keyword>
<dbReference type="Gene3D" id="1.10.10.160">
    <property type="match status" value="1"/>
</dbReference>
<feature type="compositionally biased region" description="Basic residues" evidence="11">
    <location>
        <begin position="678"/>
        <end position="694"/>
    </location>
</feature>
<organism evidence="14 15">
    <name type="scientific">Botrimarina colliarenosi</name>
    <dbReference type="NCBI Taxonomy" id="2528001"/>
    <lineage>
        <taxon>Bacteria</taxon>
        <taxon>Pseudomonadati</taxon>
        <taxon>Planctomycetota</taxon>
        <taxon>Planctomycetia</taxon>
        <taxon>Pirellulales</taxon>
        <taxon>Lacipirellulaceae</taxon>
        <taxon>Botrimarina</taxon>
    </lineage>
</organism>
<dbReference type="GO" id="GO:0000725">
    <property type="term" value="P:recombinational repair"/>
    <property type="evidence" value="ECO:0007669"/>
    <property type="project" value="TreeGrafter"/>
</dbReference>
<dbReference type="CDD" id="cd17932">
    <property type="entry name" value="DEXQc_UvrD"/>
    <property type="match status" value="1"/>
</dbReference>
<feature type="binding site" evidence="10">
    <location>
        <begin position="23"/>
        <end position="30"/>
    </location>
    <ligand>
        <name>ATP</name>
        <dbReference type="ChEBI" id="CHEBI:30616"/>
    </ligand>
</feature>
<comment type="similarity">
    <text evidence="1">Belongs to the helicase family. UvrD subfamily.</text>
</comment>
<evidence type="ECO:0000256" key="2">
    <source>
        <dbReference type="ARBA" id="ARBA00022741"/>
    </source>
</evidence>
<feature type="region of interest" description="Disordered" evidence="11">
    <location>
        <begin position="670"/>
        <end position="694"/>
    </location>
</feature>
<dbReference type="GO" id="GO:0005829">
    <property type="term" value="C:cytosol"/>
    <property type="evidence" value="ECO:0007669"/>
    <property type="project" value="TreeGrafter"/>
</dbReference>
<sequence>MSGLNPAQNDAVHTLRGPLLVLAGAGTGKTRVVTVRIAQLIRHGVAPERILAVTFTRKAAGEMQERAGQLLARGRKRVPKDAPRPEISTFHSLCVRVLRRHAPRLGYPARFTIADRGDQESQARSALREIKAPTDTLKPADLLGYISRWKMGAILPDTAASHAESDLEHLAAVAYRRYQSNLKKSGVVDFDDLLMLTEKLFTQHPEVRREEAGRFDHVLVDEYQDTNHSQYEIVRGLAMGHRNLCVVGDDDQSIYAWRGAEVTHILSFKKDWPDAKVVRLEENYRSQSPIIHFANTLIAFNTQRHEKRLIPQRPVEGEGGDKPRILQFKDETDEAKKVVADLKGRLQAGGWRLQGEDRERFLRAGGKPIRASDCAILFRTNEQPRAFEAELRAAQVPYVLIGGMSYYDRREVRDVLAYLKLVANPDDEPSLLRIFNTPPRGLGDAARKALVERAVDKGVPLWRVVDDPANWPGMSDPARRGLSDLRDSVKNWRAAVGLEPLAGTVKRIIDESQYLSELTRLYPDPQEREARVAAVGELVSAADSYAERSSKASLERFLDNIATGDRDDGDKEKQLNQDAVALMTLHAAKGLEFPYVYLVGMEEGILPHKRSIDGGEVAIAEERRLAYVGVTRARDRLTLSLALTRRKWGKPRDTIPSRFLYEMTGQADNPRYLEAKSGRKHGPHTGRPKRGAKR</sequence>
<dbReference type="InterPro" id="IPR027417">
    <property type="entry name" value="P-loop_NTPase"/>
</dbReference>
<dbReference type="EMBL" id="SJPR01000004">
    <property type="protein sequence ID" value="TWT95932.1"/>
    <property type="molecule type" value="Genomic_DNA"/>
</dbReference>
<evidence type="ECO:0000259" key="13">
    <source>
        <dbReference type="PROSITE" id="PS51217"/>
    </source>
</evidence>
<dbReference type="Pfam" id="PF13361">
    <property type="entry name" value="UvrD_C"/>
    <property type="match status" value="2"/>
</dbReference>
<dbReference type="Gene3D" id="1.10.486.10">
    <property type="entry name" value="PCRA, domain 4"/>
    <property type="match status" value="1"/>
</dbReference>
<dbReference type="GO" id="GO:0003677">
    <property type="term" value="F:DNA binding"/>
    <property type="evidence" value="ECO:0007669"/>
    <property type="project" value="InterPro"/>
</dbReference>
<dbReference type="OrthoDB" id="9810135at2"/>
<dbReference type="InterPro" id="IPR000212">
    <property type="entry name" value="DNA_helicase_UvrD/REP"/>
</dbReference>
<dbReference type="GO" id="GO:0043138">
    <property type="term" value="F:3'-5' DNA helicase activity"/>
    <property type="evidence" value="ECO:0007669"/>
    <property type="project" value="UniProtKB-EC"/>
</dbReference>
<evidence type="ECO:0000256" key="5">
    <source>
        <dbReference type="ARBA" id="ARBA00022840"/>
    </source>
</evidence>
<proteinExistence type="inferred from homology"/>
<dbReference type="InterPro" id="IPR014017">
    <property type="entry name" value="DNA_helicase_UvrD-like_C"/>
</dbReference>
<dbReference type="Pfam" id="PF00580">
    <property type="entry name" value="UvrD-helicase"/>
    <property type="match status" value="1"/>
</dbReference>
<feature type="domain" description="UvrD-like helicase C-terminal" evidence="13">
    <location>
        <begin position="288"/>
        <end position="590"/>
    </location>
</feature>
<keyword evidence="15" id="KW-1185">Reference proteome</keyword>
<keyword evidence="3 10" id="KW-0378">Hydrolase</keyword>
<comment type="catalytic activity">
    <reaction evidence="7">
        <text>Couples ATP hydrolysis with the unwinding of duplex DNA by translocating in the 3'-5' direction.</text>
        <dbReference type="EC" id="5.6.2.4"/>
    </reaction>
</comment>
<dbReference type="Proteomes" id="UP000317421">
    <property type="component" value="Unassembled WGS sequence"/>
</dbReference>
<dbReference type="GO" id="GO:0016887">
    <property type="term" value="F:ATP hydrolysis activity"/>
    <property type="evidence" value="ECO:0007669"/>
    <property type="project" value="RHEA"/>
</dbReference>
<evidence type="ECO:0000256" key="11">
    <source>
        <dbReference type="SAM" id="MobiDB-lite"/>
    </source>
</evidence>
<evidence type="ECO:0000313" key="15">
    <source>
        <dbReference type="Proteomes" id="UP000317421"/>
    </source>
</evidence>
<dbReference type="SUPFAM" id="SSF52540">
    <property type="entry name" value="P-loop containing nucleoside triphosphate hydrolases"/>
    <property type="match status" value="1"/>
</dbReference>